<evidence type="ECO:0000313" key="10">
    <source>
        <dbReference type="EMBL" id="MFA9459525.1"/>
    </source>
</evidence>
<keyword evidence="8" id="KW-0411">Iron-sulfur</keyword>
<gene>
    <name evidence="10" type="ORF">ACERLL_01625</name>
</gene>
<dbReference type="SUPFAM" id="SSF63380">
    <property type="entry name" value="Riboflavin synthase domain-like"/>
    <property type="match status" value="1"/>
</dbReference>
<keyword evidence="5" id="KW-0274">FAD</keyword>
<evidence type="ECO:0000256" key="7">
    <source>
        <dbReference type="ARBA" id="ARBA00023004"/>
    </source>
</evidence>
<dbReference type="InterPro" id="IPR050415">
    <property type="entry name" value="MRET"/>
</dbReference>
<dbReference type="InterPro" id="IPR017927">
    <property type="entry name" value="FAD-bd_FR_type"/>
</dbReference>
<dbReference type="Proteomes" id="UP001575181">
    <property type="component" value="Unassembled WGS sequence"/>
</dbReference>
<reference evidence="10 11" key="1">
    <citation type="submission" date="2024-08" db="EMBL/GenBank/DDBJ databases">
        <title>Whole-genome sequencing of halo(alkali)philic microorganisms from hypersaline lakes.</title>
        <authorList>
            <person name="Sorokin D.Y."/>
            <person name="Merkel A.Y."/>
            <person name="Messina E."/>
            <person name="Yakimov M."/>
        </authorList>
    </citation>
    <scope>NUCLEOTIDE SEQUENCE [LARGE SCALE GENOMIC DNA]</scope>
    <source>
        <strain evidence="10 11">Cl-TMA</strain>
    </source>
</reference>
<dbReference type="RefSeq" id="WP_373654310.1">
    <property type="nucleotide sequence ID" value="NZ_JBGUAW010000001.1"/>
</dbReference>
<dbReference type="InterPro" id="IPR039261">
    <property type="entry name" value="FNR_nucleotide-bd"/>
</dbReference>
<organism evidence="10 11">
    <name type="scientific">Thiohalorhabdus methylotrophus</name>
    <dbReference type="NCBI Taxonomy" id="3242694"/>
    <lineage>
        <taxon>Bacteria</taxon>
        <taxon>Pseudomonadati</taxon>
        <taxon>Pseudomonadota</taxon>
        <taxon>Gammaproteobacteria</taxon>
        <taxon>Thiohalorhabdales</taxon>
        <taxon>Thiohalorhabdaceae</taxon>
        <taxon>Thiohalorhabdus</taxon>
    </lineage>
</organism>
<comment type="cofactor">
    <cofactor evidence="1">
        <name>FAD</name>
        <dbReference type="ChEBI" id="CHEBI:57692"/>
    </cofactor>
</comment>
<dbReference type="InterPro" id="IPR008333">
    <property type="entry name" value="Cbr1-like_FAD-bd_dom"/>
</dbReference>
<keyword evidence="6" id="KW-0560">Oxidoreductase</keyword>
<evidence type="ECO:0000256" key="2">
    <source>
        <dbReference type="ARBA" id="ARBA00022630"/>
    </source>
</evidence>
<evidence type="ECO:0000256" key="8">
    <source>
        <dbReference type="ARBA" id="ARBA00023014"/>
    </source>
</evidence>
<dbReference type="PANTHER" id="PTHR47354:SF6">
    <property type="entry name" value="NADH OXIDOREDUCTASE HCR"/>
    <property type="match status" value="1"/>
</dbReference>
<dbReference type="Pfam" id="PF00175">
    <property type="entry name" value="NAD_binding_1"/>
    <property type="match status" value="1"/>
</dbReference>
<sequence>MTQIAEILMTEFVTHDVKRFIVSRPEGLQYEPGQGVALSVNEPGWEEEERPFTPTSLRDDRVLEFTIKRYPGHQGVTEKLHSLQPGAQLLISEAFGTLTYQGGGWFIAGGAGITPMMAMLRTLAAEGRLNGHGLIFANKTPADIICEREFQHYLGDNCIYICDRAAGTDYAEGHITKDFLTNHIEHFDQHFYTCGPPKFDKAVNAALEELGASPETLVFER</sequence>
<dbReference type="SUPFAM" id="SSF52343">
    <property type="entry name" value="Ferredoxin reductase-like, C-terminal NADP-linked domain"/>
    <property type="match status" value="1"/>
</dbReference>
<keyword evidence="3" id="KW-0001">2Fe-2S</keyword>
<dbReference type="Gene3D" id="3.40.50.80">
    <property type="entry name" value="Nucleotide-binding domain of ferredoxin-NADP reductase (FNR) module"/>
    <property type="match status" value="1"/>
</dbReference>
<dbReference type="InterPro" id="IPR017938">
    <property type="entry name" value="Riboflavin_synthase-like_b-brl"/>
</dbReference>
<evidence type="ECO:0000256" key="5">
    <source>
        <dbReference type="ARBA" id="ARBA00022827"/>
    </source>
</evidence>
<name>A0ABV4TSI8_9GAMM</name>
<evidence type="ECO:0000256" key="6">
    <source>
        <dbReference type="ARBA" id="ARBA00023002"/>
    </source>
</evidence>
<evidence type="ECO:0000256" key="3">
    <source>
        <dbReference type="ARBA" id="ARBA00022714"/>
    </source>
</evidence>
<dbReference type="CDD" id="cd06196">
    <property type="entry name" value="FNR_like_1"/>
    <property type="match status" value="1"/>
</dbReference>
<evidence type="ECO:0000256" key="1">
    <source>
        <dbReference type="ARBA" id="ARBA00001974"/>
    </source>
</evidence>
<dbReference type="EMBL" id="JBGUAW010000001">
    <property type="protein sequence ID" value="MFA9459525.1"/>
    <property type="molecule type" value="Genomic_DNA"/>
</dbReference>
<dbReference type="PROSITE" id="PS51384">
    <property type="entry name" value="FAD_FR"/>
    <property type="match status" value="1"/>
</dbReference>
<dbReference type="InterPro" id="IPR001433">
    <property type="entry name" value="OxRdtase_FAD/NAD-bd"/>
</dbReference>
<comment type="caution">
    <text evidence="10">The sequence shown here is derived from an EMBL/GenBank/DDBJ whole genome shotgun (WGS) entry which is preliminary data.</text>
</comment>
<evidence type="ECO:0000313" key="11">
    <source>
        <dbReference type="Proteomes" id="UP001575181"/>
    </source>
</evidence>
<feature type="domain" description="FAD-binding FR-type" evidence="9">
    <location>
        <begin position="1"/>
        <end position="101"/>
    </location>
</feature>
<evidence type="ECO:0000259" key="9">
    <source>
        <dbReference type="PROSITE" id="PS51384"/>
    </source>
</evidence>
<keyword evidence="2" id="KW-0285">Flavoprotein</keyword>
<keyword evidence="4" id="KW-0479">Metal-binding</keyword>
<keyword evidence="11" id="KW-1185">Reference proteome</keyword>
<dbReference type="Pfam" id="PF00970">
    <property type="entry name" value="FAD_binding_6"/>
    <property type="match status" value="1"/>
</dbReference>
<proteinExistence type="predicted"/>
<evidence type="ECO:0000256" key="4">
    <source>
        <dbReference type="ARBA" id="ARBA00022723"/>
    </source>
</evidence>
<dbReference type="Gene3D" id="2.40.30.10">
    <property type="entry name" value="Translation factors"/>
    <property type="match status" value="1"/>
</dbReference>
<protein>
    <submittedName>
        <fullName evidence="10">FAD-binding oxidoreductase</fullName>
    </submittedName>
</protein>
<accession>A0ABV4TSI8</accession>
<keyword evidence="7" id="KW-0408">Iron</keyword>
<dbReference type="PRINTS" id="PR00410">
    <property type="entry name" value="PHEHYDRXLASE"/>
</dbReference>
<dbReference type="PANTHER" id="PTHR47354">
    <property type="entry name" value="NADH OXIDOREDUCTASE HCR"/>
    <property type="match status" value="1"/>
</dbReference>